<dbReference type="EMBL" id="ML208303">
    <property type="protein sequence ID" value="TFK71079.1"/>
    <property type="molecule type" value="Genomic_DNA"/>
</dbReference>
<name>A0ACD3AZG4_9AGAR</name>
<gene>
    <name evidence="1" type="ORF">BDN72DRAFT_838180</name>
</gene>
<protein>
    <submittedName>
        <fullName evidence="1">Uncharacterized protein</fullName>
    </submittedName>
</protein>
<proteinExistence type="predicted"/>
<evidence type="ECO:0000313" key="1">
    <source>
        <dbReference type="EMBL" id="TFK71079.1"/>
    </source>
</evidence>
<organism evidence="1 2">
    <name type="scientific">Pluteus cervinus</name>
    <dbReference type="NCBI Taxonomy" id="181527"/>
    <lineage>
        <taxon>Eukaryota</taxon>
        <taxon>Fungi</taxon>
        <taxon>Dikarya</taxon>
        <taxon>Basidiomycota</taxon>
        <taxon>Agaricomycotina</taxon>
        <taxon>Agaricomycetes</taxon>
        <taxon>Agaricomycetidae</taxon>
        <taxon>Agaricales</taxon>
        <taxon>Pluteineae</taxon>
        <taxon>Pluteaceae</taxon>
        <taxon>Pluteus</taxon>
    </lineage>
</organism>
<dbReference type="Proteomes" id="UP000308600">
    <property type="component" value="Unassembled WGS sequence"/>
</dbReference>
<keyword evidence="2" id="KW-1185">Reference proteome</keyword>
<sequence>MSTRVLSKGAKLLFNFPELASTLRFENGSPRCTGRWHIQSPAIDLELDERPSGMQRRRLQEVGTSQLALFRRPQPGFVFPSPLLITWSTTYTMLPFQVHVSHLSFVLTLSPRHPIHE</sequence>
<accession>A0ACD3AZG4</accession>
<evidence type="ECO:0000313" key="2">
    <source>
        <dbReference type="Proteomes" id="UP000308600"/>
    </source>
</evidence>
<reference evidence="1 2" key="1">
    <citation type="journal article" date="2019" name="Nat. Ecol. Evol.">
        <title>Megaphylogeny resolves global patterns of mushroom evolution.</title>
        <authorList>
            <person name="Varga T."/>
            <person name="Krizsan K."/>
            <person name="Foldi C."/>
            <person name="Dima B."/>
            <person name="Sanchez-Garcia M."/>
            <person name="Sanchez-Ramirez S."/>
            <person name="Szollosi G.J."/>
            <person name="Szarkandi J.G."/>
            <person name="Papp V."/>
            <person name="Albert L."/>
            <person name="Andreopoulos W."/>
            <person name="Angelini C."/>
            <person name="Antonin V."/>
            <person name="Barry K.W."/>
            <person name="Bougher N.L."/>
            <person name="Buchanan P."/>
            <person name="Buyck B."/>
            <person name="Bense V."/>
            <person name="Catcheside P."/>
            <person name="Chovatia M."/>
            <person name="Cooper J."/>
            <person name="Damon W."/>
            <person name="Desjardin D."/>
            <person name="Finy P."/>
            <person name="Geml J."/>
            <person name="Haridas S."/>
            <person name="Hughes K."/>
            <person name="Justo A."/>
            <person name="Karasinski D."/>
            <person name="Kautmanova I."/>
            <person name="Kiss B."/>
            <person name="Kocsube S."/>
            <person name="Kotiranta H."/>
            <person name="LaButti K.M."/>
            <person name="Lechner B.E."/>
            <person name="Liimatainen K."/>
            <person name="Lipzen A."/>
            <person name="Lukacs Z."/>
            <person name="Mihaltcheva S."/>
            <person name="Morgado L.N."/>
            <person name="Niskanen T."/>
            <person name="Noordeloos M.E."/>
            <person name="Ohm R.A."/>
            <person name="Ortiz-Santana B."/>
            <person name="Ovrebo C."/>
            <person name="Racz N."/>
            <person name="Riley R."/>
            <person name="Savchenko A."/>
            <person name="Shiryaev A."/>
            <person name="Soop K."/>
            <person name="Spirin V."/>
            <person name="Szebenyi C."/>
            <person name="Tomsovsky M."/>
            <person name="Tulloss R.E."/>
            <person name="Uehling J."/>
            <person name="Grigoriev I.V."/>
            <person name="Vagvolgyi C."/>
            <person name="Papp T."/>
            <person name="Martin F.M."/>
            <person name="Miettinen O."/>
            <person name="Hibbett D.S."/>
            <person name="Nagy L.G."/>
        </authorList>
    </citation>
    <scope>NUCLEOTIDE SEQUENCE [LARGE SCALE GENOMIC DNA]</scope>
    <source>
        <strain evidence="1 2">NL-1719</strain>
    </source>
</reference>